<proteinExistence type="predicted"/>
<dbReference type="Gramene" id="ONIVA10G00980.1">
    <property type="protein sequence ID" value="ONIVA10G00980.1"/>
    <property type="gene ID" value="ONIVA10G00980"/>
</dbReference>
<dbReference type="EnsemblPlants" id="ONIVA10G00980.1">
    <property type="protein sequence ID" value="ONIVA10G00980.1"/>
    <property type="gene ID" value="ONIVA10G00980"/>
</dbReference>
<accession>A0A0E0IP18</accession>
<evidence type="ECO:0000313" key="2">
    <source>
        <dbReference type="Proteomes" id="UP000006591"/>
    </source>
</evidence>
<dbReference type="HOGENOM" id="CLU_2162478_0_0_1"/>
<organism evidence="1">
    <name type="scientific">Oryza nivara</name>
    <name type="common">Indian wild rice</name>
    <name type="synonym">Oryza sativa f. spontanea</name>
    <dbReference type="NCBI Taxonomy" id="4536"/>
    <lineage>
        <taxon>Eukaryota</taxon>
        <taxon>Viridiplantae</taxon>
        <taxon>Streptophyta</taxon>
        <taxon>Embryophyta</taxon>
        <taxon>Tracheophyta</taxon>
        <taxon>Spermatophyta</taxon>
        <taxon>Magnoliopsida</taxon>
        <taxon>Liliopsida</taxon>
        <taxon>Poales</taxon>
        <taxon>Poaceae</taxon>
        <taxon>BOP clade</taxon>
        <taxon>Oryzoideae</taxon>
        <taxon>Oryzeae</taxon>
        <taxon>Oryzinae</taxon>
        <taxon>Oryza</taxon>
    </lineage>
</organism>
<dbReference type="AlphaFoldDB" id="A0A0E0IP18"/>
<evidence type="ECO:0000313" key="1">
    <source>
        <dbReference type="EnsemblPlants" id="ONIVA10G00980.1"/>
    </source>
</evidence>
<sequence length="111" mass="12148">MVENPVGSRWRCDAGKDHGWLSSSAAGGGNDHFDRFRPRGIRTLRLQIELLAGEISMEEGVMLKWKADFRSTLGSCVILSASSAGKGGARQLHPHRHPPPTSRAMLLCTPR</sequence>
<reference evidence="1" key="1">
    <citation type="submission" date="2015-04" db="UniProtKB">
        <authorList>
            <consortium name="EnsemblPlants"/>
        </authorList>
    </citation>
    <scope>IDENTIFICATION</scope>
    <source>
        <strain evidence="1">SL10</strain>
    </source>
</reference>
<reference evidence="1" key="2">
    <citation type="submission" date="2018-04" db="EMBL/GenBank/DDBJ databases">
        <title>OnivRS2 (Oryza nivara Reference Sequence Version 2).</title>
        <authorList>
            <person name="Zhang J."/>
            <person name="Kudrna D."/>
            <person name="Lee S."/>
            <person name="Talag J."/>
            <person name="Rajasekar S."/>
            <person name="Welchert J."/>
            <person name="Hsing Y.-I."/>
            <person name="Wing R.A."/>
        </authorList>
    </citation>
    <scope>NUCLEOTIDE SEQUENCE [LARGE SCALE GENOMIC DNA]</scope>
</reference>
<dbReference type="Proteomes" id="UP000006591">
    <property type="component" value="Chromosome 10"/>
</dbReference>
<protein>
    <submittedName>
        <fullName evidence="1">Uncharacterized protein</fullName>
    </submittedName>
</protein>
<dbReference type="STRING" id="4536.A0A0E0IP18"/>
<name>A0A0E0IP18_ORYNI</name>
<keyword evidence="2" id="KW-1185">Reference proteome</keyword>